<evidence type="ECO:0000259" key="3">
    <source>
        <dbReference type="PROSITE" id="PS51903"/>
    </source>
</evidence>
<protein>
    <submittedName>
        <fullName evidence="4">Peptidase</fullName>
    </submittedName>
</protein>
<organism evidence="4 5">
    <name type="scientific">Actinacidiphila epipremni</name>
    <dbReference type="NCBI Taxonomy" id="2053013"/>
    <lineage>
        <taxon>Bacteria</taxon>
        <taxon>Bacillati</taxon>
        <taxon>Actinomycetota</taxon>
        <taxon>Actinomycetes</taxon>
        <taxon>Kitasatosporales</taxon>
        <taxon>Streptomycetaceae</taxon>
        <taxon>Actinacidiphila</taxon>
    </lineage>
</organism>
<dbReference type="Pfam" id="PF02861">
    <property type="entry name" value="Clp_N"/>
    <property type="match status" value="1"/>
</dbReference>
<evidence type="ECO:0000256" key="1">
    <source>
        <dbReference type="PROSITE-ProRule" id="PRU01251"/>
    </source>
</evidence>
<feature type="region of interest" description="Disordered" evidence="2">
    <location>
        <begin position="160"/>
        <end position="189"/>
    </location>
</feature>
<dbReference type="Gene3D" id="1.10.1780.10">
    <property type="entry name" value="Clp, N-terminal domain"/>
    <property type="match status" value="1"/>
</dbReference>
<name>A0ABX0ZKS5_9ACTN</name>
<accession>A0ABX0ZKS5</accession>
<dbReference type="SUPFAM" id="SSF81923">
    <property type="entry name" value="Double Clp-N motif"/>
    <property type="match status" value="1"/>
</dbReference>
<dbReference type="Proteomes" id="UP000734511">
    <property type="component" value="Unassembled WGS sequence"/>
</dbReference>
<dbReference type="EMBL" id="JAATEJ010000005">
    <property type="protein sequence ID" value="NJP43712.1"/>
    <property type="molecule type" value="Genomic_DNA"/>
</dbReference>
<dbReference type="InterPro" id="IPR004176">
    <property type="entry name" value="Clp_R_N"/>
</dbReference>
<evidence type="ECO:0000313" key="5">
    <source>
        <dbReference type="Proteomes" id="UP000734511"/>
    </source>
</evidence>
<dbReference type="PROSITE" id="PS51903">
    <property type="entry name" value="CLP_R"/>
    <property type="match status" value="1"/>
</dbReference>
<dbReference type="InterPro" id="IPR036628">
    <property type="entry name" value="Clp_N_dom_sf"/>
</dbReference>
<reference evidence="4 5" key="1">
    <citation type="submission" date="2020-03" db="EMBL/GenBank/DDBJ databases">
        <title>WGS of actinomycetes isolated from Thailand.</title>
        <authorList>
            <person name="Thawai C."/>
        </authorList>
    </citation>
    <scope>NUCLEOTIDE SEQUENCE [LARGE SCALE GENOMIC DNA]</scope>
    <source>
        <strain evidence="4 5">PRB2-1</strain>
    </source>
</reference>
<evidence type="ECO:0000313" key="4">
    <source>
        <dbReference type="EMBL" id="NJP43712.1"/>
    </source>
</evidence>
<feature type="region of interest" description="Disordered" evidence="2">
    <location>
        <begin position="1"/>
        <end position="21"/>
    </location>
</feature>
<keyword evidence="1" id="KW-0677">Repeat</keyword>
<proteinExistence type="predicted"/>
<evidence type="ECO:0000256" key="2">
    <source>
        <dbReference type="SAM" id="MobiDB-lite"/>
    </source>
</evidence>
<sequence>MDGVYSDQGPTPEPAHPEDDAQLTAQMRAVAASARRRAVRDGDTQADTAHLLHSLLENDPQARAACDIPEGRAARVLGYLVQRSIGYGLRWHGSVEDSGALPLLTMTAPGWSPAASAALGGAVDLARARGRQQADGIDLLHALAADPDCRAADVLRAAGLDPDGLQEEPGAGFGTVPGPRSAGTGDDRA</sequence>
<keyword evidence="5" id="KW-1185">Reference proteome</keyword>
<feature type="domain" description="Clp R" evidence="3">
    <location>
        <begin position="106"/>
        <end position="189"/>
    </location>
</feature>
<comment type="caution">
    <text evidence="4">The sequence shown here is derived from an EMBL/GenBank/DDBJ whole genome shotgun (WGS) entry which is preliminary data.</text>
</comment>
<gene>
    <name evidence="4" type="ORF">HCN08_09900</name>
</gene>